<evidence type="ECO:0000313" key="3">
    <source>
        <dbReference type="Proteomes" id="UP000762676"/>
    </source>
</evidence>
<proteinExistence type="predicted"/>
<dbReference type="AlphaFoldDB" id="A0AAV4INX4"/>
<name>A0AAV4INX4_9GAST</name>
<protein>
    <submittedName>
        <fullName evidence="2">Uncharacterized protein</fullName>
    </submittedName>
</protein>
<keyword evidence="1" id="KW-0472">Membrane</keyword>
<keyword evidence="3" id="KW-1185">Reference proteome</keyword>
<evidence type="ECO:0000313" key="2">
    <source>
        <dbReference type="EMBL" id="GFS12348.1"/>
    </source>
</evidence>
<gene>
    <name evidence="2" type="ORF">ElyMa_006695000</name>
</gene>
<accession>A0AAV4INX4</accession>
<keyword evidence="1" id="KW-1133">Transmembrane helix</keyword>
<comment type="caution">
    <text evidence="2">The sequence shown here is derived from an EMBL/GenBank/DDBJ whole genome shotgun (WGS) entry which is preliminary data.</text>
</comment>
<sequence length="99" mass="10813">MRTAQRLWHSIPLDCTVDVDGVAIGDSVDGDESIVTCFLSVIIMIDAVSVGGVGIFCFEITASRCARYELYEESHTIVEGPFSLLRRSRSLLASCQLSL</sequence>
<keyword evidence="1" id="KW-0812">Transmembrane</keyword>
<dbReference type="Proteomes" id="UP000762676">
    <property type="component" value="Unassembled WGS sequence"/>
</dbReference>
<organism evidence="2 3">
    <name type="scientific">Elysia marginata</name>
    <dbReference type="NCBI Taxonomy" id="1093978"/>
    <lineage>
        <taxon>Eukaryota</taxon>
        <taxon>Metazoa</taxon>
        <taxon>Spiralia</taxon>
        <taxon>Lophotrochozoa</taxon>
        <taxon>Mollusca</taxon>
        <taxon>Gastropoda</taxon>
        <taxon>Heterobranchia</taxon>
        <taxon>Euthyneura</taxon>
        <taxon>Panpulmonata</taxon>
        <taxon>Sacoglossa</taxon>
        <taxon>Placobranchoidea</taxon>
        <taxon>Plakobranchidae</taxon>
        <taxon>Elysia</taxon>
    </lineage>
</organism>
<feature type="transmembrane region" description="Helical" evidence="1">
    <location>
        <begin position="33"/>
        <end position="58"/>
    </location>
</feature>
<reference evidence="2 3" key="1">
    <citation type="journal article" date="2021" name="Elife">
        <title>Chloroplast acquisition without the gene transfer in kleptoplastic sea slugs, Plakobranchus ocellatus.</title>
        <authorList>
            <person name="Maeda T."/>
            <person name="Takahashi S."/>
            <person name="Yoshida T."/>
            <person name="Shimamura S."/>
            <person name="Takaki Y."/>
            <person name="Nagai Y."/>
            <person name="Toyoda A."/>
            <person name="Suzuki Y."/>
            <person name="Arimoto A."/>
            <person name="Ishii H."/>
            <person name="Satoh N."/>
            <person name="Nishiyama T."/>
            <person name="Hasebe M."/>
            <person name="Maruyama T."/>
            <person name="Minagawa J."/>
            <person name="Obokata J."/>
            <person name="Shigenobu S."/>
        </authorList>
    </citation>
    <scope>NUCLEOTIDE SEQUENCE [LARGE SCALE GENOMIC DNA]</scope>
</reference>
<dbReference type="EMBL" id="BMAT01013402">
    <property type="protein sequence ID" value="GFS12348.1"/>
    <property type="molecule type" value="Genomic_DNA"/>
</dbReference>
<evidence type="ECO:0000256" key="1">
    <source>
        <dbReference type="SAM" id="Phobius"/>
    </source>
</evidence>